<evidence type="ECO:0000313" key="3">
    <source>
        <dbReference type="Proteomes" id="UP001166571"/>
    </source>
</evidence>
<dbReference type="InterPro" id="IPR047124">
    <property type="entry name" value="HI_0220.2"/>
</dbReference>
<dbReference type="SMART" id="SM00986">
    <property type="entry name" value="UDG"/>
    <property type="match status" value="1"/>
</dbReference>
<dbReference type="SMART" id="SM00987">
    <property type="entry name" value="UreE_C"/>
    <property type="match status" value="1"/>
</dbReference>
<dbReference type="Proteomes" id="UP001166571">
    <property type="component" value="Unassembled WGS sequence"/>
</dbReference>
<dbReference type="SUPFAM" id="SSF52141">
    <property type="entry name" value="Uracil-DNA glycosylase-like"/>
    <property type="match status" value="1"/>
</dbReference>
<accession>A0ABS7MF56</accession>
<proteinExistence type="predicted"/>
<dbReference type="Pfam" id="PF03167">
    <property type="entry name" value="UDG"/>
    <property type="match status" value="1"/>
</dbReference>
<sequence length="200" mass="22324">MTGSPPTPGPAADLLSRVRACRACTDLPLGPRPILQWSPSARLLIAGQAPGRVTHERGRPFDDASGERLRDWLGVTPAQFYDDTRVAIIPMGFCFPGSGKSGDAPPRPECAPLWRDLLLTPLTSLELTIVIGRYAADWHFGARRGSLTDHVRDWRVEWPRRILLPHPSPRNNGWLARNQWFERDLLPELRARVAALMGAR</sequence>
<dbReference type="InterPro" id="IPR005122">
    <property type="entry name" value="Uracil-DNA_glycosylase-like"/>
</dbReference>
<name>A0ABS7MF56_9SPHN</name>
<reference evidence="2" key="1">
    <citation type="submission" date="2021-08" db="EMBL/GenBank/DDBJ databases">
        <title>Sphingopyxis panaciterrulae sp. nov., isolated from the surface water of the Yellow Sea.</title>
        <authorList>
            <person name="Gao Z."/>
            <person name="Zhang D."/>
            <person name="Zhang A."/>
        </authorList>
    </citation>
    <scope>NUCLEOTIDE SEQUENCE</scope>
    <source>
        <strain evidence="2">XHP0097</strain>
    </source>
</reference>
<evidence type="ECO:0000259" key="1">
    <source>
        <dbReference type="SMART" id="SM00986"/>
    </source>
</evidence>
<dbReference type="PANTHER" id="PTHR42160:SF1">
    <property type="entry name" value="URACIL-DNA GLYCOSYLASE SUPERFAMILY PROTEIN"/>
    <property type="match status" value="1"/>
</dbReference>
<organism evidence="2 3">
    <name type="scientific">Sphingopyxis jiangsuensis</name>
    <dbReference type="NCBI Taxonomy" id="2871171"/>
    <lineage>
        <taxon>Bacteria</taxon>
        <taxon>Pseudomonadati</taxon>
        <taxon>Pseudomonadota</taxon>
        <taxon>Alphaproteobacteria</taxon>
        <taxon>Sphingomonadales</taxon>
        <taxon>Sphingomonadaceae</taxon>
        <taxon>Sphingopyxis</taxon>
    </lineage>
</organism>
<protein>
    <submittedName>
        <fullName evidence="2">Uracil-DNA glycosylase family protein</fullName>
    </submittedName>
</protein>
<comment type="caution">
    <text evidence="2">The sequence shown here is derived from an EMBL/GenBank/DDBJ whole genome shotgun (WGS) entry which is preliminary data.</text>
</comment>
<gene>
    <name evidence="2" type="ORF">K5P26_10960</name>
</gene>
<evidence type="ECO:0000313" key="2">
    <source>
        <dbReference type="EMBL" id="MBY4637655.1"/>
    </source>
</evidence>
<dbReference type="CDD" id="cd10033">
    <property type="entry name" value="UDG_like"/>
    <property type="match status" value="1"/>
</dbReference>
<keyword evidence="3" id="KW-1185">Reference proteome</keyword>
<feature type="domain" description="Uracil-DNA glycosylase-like" evidence="1">
    <location>
        <begin position="34"/>
        <end position="190"/>
    </location>
</feature>
<dbReference type="Gene3D" id="3.40.470.10">
    <property type="entry name" value="Uracil-DNA glycosylase-like domain"/>
    <property type="match status" value="1"/>
</dbReference>
<dbReference type="InterPro" id="IPR036895">
    <property type="entry name" value="Uracil-DNA_glycosylase-like_sf"/>
</dbReference>
<dbReference type="PANTHER" id="PTHR42160">
    <property type="entry name" value="URACIL-DNA GLYCOSYLASE SUPERFAMILY PROTEIN"/>
    <property type="match status" value="1"/>
</dbReference>
<dbReference type="EMBL" id="JAILXK010000002">
    <property type="protein sequence ID" value="MBY4637655.1"/>
    <property type="molecule type" value="Genomic_DNA"/>
</dbReference>